<organism evidence="13 14">
    <name type="scientific">Paraburkholderia panacisoli</name>
    <dbReference type="NCBI Taxonomy" id="2603818"/>
    <lineage>
        <taxon>Bacteria</taxon>
        <taxon>Pseudomonadati</taxon>
        <taxon>Pseudomonadota</taxon>
        <taxon>Betaproteobacteria</taxon>
        <taxon>Burkholderiales</taxon>
        <taxon>Burkholderiaceae</taxon>
        <taxon>Paraburkholderia</taxon>
    </lineage>
</organism>
<evidence type="ECO:0000256" key="9">
    <source>
        <dbReference type="ARBA" id="ARBA00023136"/>
    </source>
</evidence>
<evidence type="ECO:0000256" key="3">
    <source>
        <dbReference type="ARBA" id="ARBA00022448"/>
    </source>
</evidence>
<dbReference type="SUPFAM" id="SSF56935">
    <property type="entry name" value="Porins"/>
    <property type="match status" value="1"/>
</dbReference>
<evidence type="ECO:0000256" key="5">
    <source>
        <dbReference type="ARBA" id="ARBA00022692"/>
    </source>
</evidence>
<comment type="subunit">
    <text evidence="2">Homotrimer.</text>
</comment>
<evidence type="ECO:0000256" key="4">
    <source>
        <dbReference type="ARBA" id="ARBA00022452"/>
    </source>
</evidence>
<evidence type="ECO:0000313" key="14">
    <source>
        <dbReference type="Proteomes" id="UP000325273"/>
    </source>
</evidence>
<dbReference type="PANTHER" id="PTHR34501:SF9">
    <property type="entry name" value="MAJOR OUTER MEMBRANE PROTEIN P.IA"/>
    <property type="match status" value="1"/>
</dbReference>
<dbReference type="GO" id="GO:0034220">
    <property type="term" value="P:monoatomic ion transmembrane transport"/>
    <property type="evidence" value="ECO:0007669"/>
    <property type="project" value="InterPro"/>
</dbReference>
<feature type="domain" description="Porin" evidence="12">
    <location>
        <begin position="9"/>
        <end position="363"/>
    </location>
</feature>
<dbReference type="GO" id="GO:0009279">
    <property type="term" value="C:cell outer membrane"/>
    <property type="evidence" value="ECO:0007669"/>
    <property type="project" value="UniProtKB-SubCell"/>
</dbReference>
<evidence type="ECO:0000256" key="8">
    <source>
        <dbReference type="ARBA" id="ARBA00023114"/>
    </source>
</evidence>
<evidence type="ECO:0000256" key="2">
    <source>
        <dbReference type="ARBA" id="ARBA00011233"/>
    </source>
</evidence>
<dbReference type="InterPro" id="IPR033900">
    <property type="entry name" value="Gram_neg_porin_domain"/>
</dbReference>
<keyword evidence="10" id="KW-0998">Cell outer membrane</keyword>
<comment type="subcellular location">
    <subcellularLocation>
        <location evidence="1">Cell outer membrane</location>
        <topology evidence="1">Multi-pass membrane protein</topology>
    </subcellularLocation>
</comment>
<dbReference type="Gene3D" id="2.40.160.10">
    <property type="entry name" value="Porin"/>
    <property type="match status" value="1"/>
</dbReference>
<name>A0A5B0GWR9_9BURK</name>
<evidence type="ECO:0000256" key="10">
    <source>
        <dbReference type="ARBA" id="ARBA00023237"/>
    </source>
</evidence>
<evidence type="ECO:0000259" key="12">
    <source>
        <dbReference type="Pfam" id="PF13609"/>
    </source>
</evidence>
<keyword evidence="8" id="KW-0626">Porin</keyword>
<accession>A0A5B0GWR9</accession>
<sequence length="406" mass="41989">MKKALVGSALGLVALGAHAQSSVTLYGIVDTGIGYQNSSTTLSPTTGAASARPSPGGSSQVKMINGIWAGSRFGLKGAEDLGGGTKAIFQLEQGFNSATGAQSVSGLAFNRQAWVGVTNGTFGTLTAGRQYTSYYTLLSPYSPTTWLTGAYGAHPGDIDSLDTLYRANNSLVYTSPSMSGLTVSGSYSLGGNPGSFSAGQTWSAAVQYLAGPFGIAAGIQRIDNASNGGVVWNSTTSNNGSQPAVSAINNGFQTAAKQQRIAVTGGYAFNSQWDVSFAYSNVQYSPGVNSFFHNTAIWNTGGAVLHWKPITVLDLAAGYSYTRATESNGITSAATYNQFNLSQYYSLSKRTGLYALEAYQRASGQTLAGNGRSIIDATASIGDAQNGSPSSSRSQVAVGVGIIHKF</sequence>
<evidence type="ECO:0000256" key="1">
    <source>
        <dbReference type="ARBA" id="ARBA00004571"/>
    </source>
</evidence>
<evidence type="ECO:0000256" key="6">
    <source>
        <dbReference type="ARBA" id="ARBA00022729"/>
    </source>
</evidence>
<dbReference type="GO" id="GO:0046930">
    <property type="term" value="C:pore complex"/>
    <property type="evidence" value="ECO:0007669"/>
    <property type="project" value="UniProtKB-KW"/>
</dbReference>
<dbReference type="Proteomes" id="UP000325273">
    <property type="component" value="Unassembled WGS sequence"/>
</dbReference>
<keyword evidence="4" id="KW-1134">Transmembrane beta strand</keyword>
<dbReference type="PANTHER" id="PTHR34501">
    <property type="entry name" value="PROTEIN YDDL-RELATED"/>
    <property type="match status" value="1"/>
</dbReference>
<dbReference type="PRINTS" id="PR00182">
    <property type="entry name" value="ECOLNEIPORIN"/>
</dbReference>
<keyword evidence="6 11" id="KW-0732">Signal</keyword>
<dbReference type="RefSeq" id="WP_149672449.1">
    <property type="nucleotide sequence ID" value="NZ_VTUZ01000017.1"/>
</dbReference>
<keyword evidence="7" id="KW-0406">Ion transport</keyword>
<dbReference type="PRINTS" id="PR00184">
    <property type="entry name" value="NEISSPPORIN"/>
</dbReference>
<keyword evidence="5" id="KW-0812">Transmembrane</keyword>
<evidence type="ECO:0000313" key="13">
    <source>
        <dbReference type="EMBL" id="KAA1007324.1"/>
    </source>
</evidence>
<comment type="caution">
    <text evidence="13">The sequence shown here is derived from an EMBL/GenBank/DDBJ whole genome shotgun (WGS) entry which is preliminary data.</text>
</comment>
<evidence type="ECO:0000256" key="11">
    <source>
        <dbReference type="SAM" id="SignalP"/>
    </source>
</evidence>
<keyword evidence="9" id="KW-0472">Membrane</keyword>
<dbReference type="InterPro" id="IPR050298">
    <property type="entry name" value="Gram-neg_bact_OMP"/>
</dbReference>
<dbReference type="AlphaFoldDB" id="A0A5B0GWR9"/>
<feature type="chain" id="PRO_5023144890" evidence="11">
    <location>
        <begin position="20"/>
        <end position="406"/>
    </location>
</feature>
<protein>
    <submittedName>
        <fullName evidence="13">Porin</fullName>
    </submittedName>
</protein>
<feature type="signal peptide" evidence="11">
    <location>
        <begin position="1"/>
        <end position="19"/>
    </location>
</feature>
<dbReference type="Pfam" id="PF13609">
    <property type="entry name" value="Porin_4"/>
    <property type="match status" value="1"/>
</dbReference>
<dbReference type="InterPro" id="IPR002299">
    <property type="entry name" value="Porin_Neis"/>
</dbReference>
<dbReference type="EMBL" id="VTUZ01000017">
    <property type="protein sequence ID" value="KAA1007324.1"/>
    <property type="molecule type" value="Genomic_DNA"/>
</dbReference>
<dbReference type="InterPro" id="IPR023614">
    <property type="entry name" value="Porin_dom_sf"/>
</dbReference>
<dbReference type="InterPro" id="IPR001702">
    <property type="entry name" value="Porin_Gram-ve"/>
</dbReference>
<keyword evidence="14" id="KW-1185">Reference proteome</keyword>
<dbReference type="GO" id="GO:0015288">
    <property type="term" value="F:porin activity"/>
    <property type="evidence" value="ECO:0007669"/>
    <property type="project" value="UniProtKB-KW"/>
</dbReference>
<keyword evidence="3" id="KW-0813">Transport</keyword>
<dbReference type="CDD" id="cd00342">
    <property type="entry name" value="gram_neg_porins"/>
    <property type="match status" value="1"/>
</dbReference>
<reference evidence="13 14" key="1">
    <citation type="submission" date="2019-08" db="EMBL/GenBank/DDBJ databases">
        <title>Paraburkholderia sp. DCY113.</title>
        <authorList>
            <person name="Kang J."/>
        </authorList>
    </citation>
    <scope>NUCLEOTIDE SEQUENCE [LARGE SCALE GENOMIC DNA]</scope>
    <source>
        <strain evidence="13 14">DCY113</strain>
    </source>
</reference>
<gene>
    <name evidence="13" type="ORF">FVF58_24695</name>
</gene>
<proteinExistence type="predicted"/>
<evidence type="ECO:0000256" key="7">
    <source>
        <dbReference type="ARBA" id="ARBA00023065"/>
    </source>
</evidence>